<comment type="caution">
    <text evidence="1">The sequence shown here is derived from an EMBL/GenBank/DDBJ whole genome shotgun (WGS) entry which is preliminary data.</text>
</comment>
<protein>
    <submittedName>
        <fullName evidence="1">Uncharacterized protein</fullName>
    </submittedName>
</protein>
<evidence type="ECO:0000313" key="2">
    <source>
        <dbReference type="Proteomes" id="UP000078476"/>
    </source>
</evidence>
<dbReference type="STRING" id="980561.A1359_00255"/>
<name>A0A177NGK4_9GAMM</name>
<accession>A0A177NGK4</accession>
<sequence length="60" mass="6488">MPTRFLIKHAFHALHAFSTNTTRAGALHQLSTGASSLVNGLIHLAISHRFANTNVHDGLD</sequence>
<gene>
    <name evidence="1" type="ORF">A1359_00255</name>
</gene>
<keyword evidence="2" id="KW-1185">Reference proteome</keyword>
<evidence type="ECO:0000313" key="1">
    <source>
        <dbReference type="EMBL" id="OAI17025.1"/>
    </source>
</evidence>
<dbReference type="AlphaFoldDB" id="A0A177NGK4"/>
<dbReference type="Proteomes" id="UP000078476">
    <property type="component" value="Unassembled WGS sequence"/>
</dbReference>
<dbReference type="EMBL" id="LUUI01000091">
    <property type="protein sequence ID" value="OAI17025.1"/>
    <property type="molecule type" value="Genomic_DNA"/>
</dbReference>
<reference evidence="1 2" key="1">
    <citation type="submission" date="2016-03" db="EMBL/GenBank/DDBJ databases">
        <authorList>
            <person name="Ploux O."/>
        </authorList>
    </citation>
    <scope>NUCLEOTIDE SEQUENCE [LARGE SCALE GENOMIC DNA]</scope>
    <source>
        <strain evidence="1 2">R-45370</strain>
    </source>
</reference>
<organism evidence="1 2">
    <name type="scientific">Methylomonas lenta</name>
    <dbReference type="NCBI Taxonomy" id="980561"/>
    <lineage>
        <taxon>Bacteria</taxon>
        <taxon>Pseudomonadati</taxon>
        <taxon>Pseudomonadota</taxon>
        <taxon>Gammaproteobacteria</taxon>
        <taxon>Methylococcales</taxon>
        <taxon>Methylococcaceae</taxon>
        <taxon>Methylomonas</taxon>
    </lineage>
</organism>
<proteinExistence type="predicted"/>